<comment type="caution">
    <text evidence="1">The sequence shown here is derived from an EMBL/GenBank/DDBJ whole genome shotgun (WGS) entry which is preliminary data.</text>
</comment>
<gene>
    <name evidence="1" type="ORF">SGA01_54110</name>
</gene>
<reference evidence="1 2" key="1">
    <citation type="submission" date="2019-06" db="EMBL/GenBank/DDBJ databases">
        <title>Whole genome shotgun sequence of Streptomyces gardneri NBRC 12865.</title>
        <authorList>
            <person name="Hosoyama A."/>
            <person name="Uohara A."/>
            <person name="Ohji S."/>
            <person name="Ichikawa N."/>
        </authorList>
    </citation>
    <scope>NUCLEOTIDE SEQUENCE [LARGE SCALE GENOMIC DNA]</scope>
    <source>
        <strain evidence="1 2">NBRC 12865</strain>
    </source>
</reference>
<evidence type="ECO:0008006" key="3">
    <source>
        <dbReference type="Google" id="ProtNLM"/>
    </source>
</evidence>
<protein>
    <recommendedName>
        <fullName evidence="3">DUF2797 domain-containing protein</fullName>
    </recommendedName>
</protein>
<proteinExistence type="predicted"/>
<dbReference type="AlphaFoldDB" id="A0A4Y3RQ33"/>
<name>A0A4Y3RQ33_9ACTN</name>
<keyword evidence="2" id="KW-1185">Reference proteome</keyword>
<dbReference type="RefSeq" id="WP_141299176.1">
    <property type="nucleotide sequence ID" value="NZ_BJMN01000036.1"/>
</dbReference>
<dbReference type="EMBL" id="BJMN01000036">
    <property type="protein sequence ID" value="GEB59806.1"/>
    <property type="molecule type" value="Genomic_DNA"/>
</dbReference>
<sequence>MEWWCRGLGWAGGVPGLRWRGGRVSTLAYGQELGFRAVGVRRCPGARGNPCPLEAVVSGRATGGRCAECARLDRAHSVAADTLLDDPQPYRVYLAWFGPGMTKVGITAEARGEARLLEQGAVAFSWLGRGPLMAARRTEEVLRQALGVPDRIAYERKRAVRHVLPDAEDRAREVGELHRRARAVGGWTETLEPLDFVPRDHAGAFHLDGLPPLGGTVTELVDGGVVTGRLLAAAGPDLHLLAPDGRCVALDTRLMGGWALQGAGEGARFSVPVAPVAVAEPESAQGELF</sequence>
<evidence type="ECO:0000313" key="1">
    <source>
        <dbReference type="EMBL" id="GEB59806.1"/>
    </source>
</evidence>
<dbReference type="Pfam" id="PF10977">
    <property type="entry name" value="DUF2797"/>
    <property type="match status" value="1"/>
</dbReference>
<organism evidence="1 2">
    <name type="scientific">Streptomyces gardneri</name>
    <dbReference type="NCBI Taxonomy" id="66892"/>
    <lineage>
        <taxon>Bacteria</taxon>
        <taxon>Bacillati</taxon>
        <taxon>Actinomycetota</taxon>
        <taxon>Actinomycetes</taxon>
        <taxon>Kitasatosporales</taxon>
        <taxon>Streptomycetaceae</taxon>
        <taxon>Streptomyces</taxon>
    </lineage>
</organism>
<accession>A0A4Y3RQ33</accession>
<dbReference type="Proteomes" id="UP000315226">
    <property type="component" value="Unassembled WGS sequence"/>
</dbReference>
<dbReference type="OrthoDB" id="3171606at2"/>
<evidence type="ECO:0000313" key="2">
    <source>
        <dbReference type="Proteomes" id="UP000315226"/>
    </source>
</evidence>
<dbReference type="InterPro" id="IPR021246">
    <property type="entry name" value="DUF2797"/>
</dbReference>